<keyword evidence="8" id="KW-0391">Immunity</keyword>
<evidence type="ECO:0000313" key="19">
    <source>
        <dbReference type="RefSeq" id="XP_023377998.1"/>
    </source>
</evidence>
<dbReference type="GO" id="GO:0002395">
    <property type="term" value="P:immune response in nasopharyngeal-associated lymphoid tissue"/>
    <property type="evidence" value="ECO:0007669"/>
    <property type="project" value="TreeGrafter"/>
</dbReference>
<comment type="subunit">
    <text evidence="13">Monomer. Interacts (via N-terminus) with SCNN1B, a subunit of the heterotrimeric epithelial sodium channel (ENaC); this inhibits proteolytic activation of ENaC.</text>
</comment>
<dbReference type="GO" id="GO:0008289">
    <property type="term" value="F:lipid binding"/>
    <property type="evidence" value="ECO:0007669"/>
    <property type="project" value="UniProtKB-KW"/>
</dbReference>
<evidence type="ECO:0000256" key="5">
    <source>
        <dbReference type="ARBA" id="ARBA00022529"/>
    </source>
</evidence>
<dbReference type="GO" id="GO:0005615">
    <property type="term" value="C:extracellular space"/>
    <property type="evidence" value="ECO:0007669"/>
    <property type="project" value="TreeGrafter"/>
</dbReference>
<keyword evidence="4" id="KW-0964">Secreted</keyword>
<keyword evidence="6" id="KW-0399">Innate immunity</keyword>
<feature type="signal peptide" evidence="16">
    <location>
        <begin position="1"/>
        <end position="19"/>
    </location>
</feature>
<accession>A0A6P6BSC9</accession>
<dbReference type="Pfam" id="PF01273">
    <property type="entry name" value="LBP_BPI_CETP"/>
    <property type="match status" value="1"/>
</dbReference>
<comment type="similarity">
    <text evidence="2">Belongs to the BPI/LBP/Plunc superfamily. Plunc family.</text>
</comment>
<dbReference type="KEGG" id="pvp:105304330"/>
<dbReference type="GO" id="GO:0045087">
    <property type="term" value="P:innate immune response"/>
    <property type="evidence" value="ECO:0007669"/>
    <property type="project" value="UniProtKB-KW"/>
</dbReference>
<gene>
    <name evidence="19" type="primary">BPIFA1</name>
</gene>
<evidence type="ECO:0000313" key="18">
    <source>
        <dbReference type="Proteomes" id="UP000515202"/>
    </source>
</evidence>
<keyword evidence="9" id="KW-0044">Antibiotic</keyword>
<keyword evidence="18" id="KW-1185">Reference proteome</keyword>
<evidence type="ECO:0000256" key="1">
    <source>
        <dbReference type="ARBA" id="ARBA00004613"/>
    </source>
</evidence>
<dbReference type="CTD" id="51297"/>
<organism evidence="18 19">
    <name type="scientific">Pteropus vampyrus</name>
    <name type="common">Large flying fox</name>
    <dbReference type="NCBI Taxonomy" id="132908"/>
    <lineage>
        <taxon>Eukaryota</taxon>
        <taxon>Metazoa</taxon>
        <taxon>Chordata</taxon>
        <taxon>Craniata</taxon>
        <taxon>Vertebrata</taxon>
        <taxon>Euteleostomi</taxon>
        <taxon>Mammalia</taxon>
        <taxon>Eutheria</taxon>
        <taxon>Laurasiatheria</taxon>
        <taxon>Chiroptera</taxon>
        <taxon>Yinpterochiroptera</taxon>
        <taxon>Pteropodoidea</taxon>
        <taxon>Pteropodidae</taxon>
        <taxon>Pteropodinae</taxon>
        <taxon>Pteropus</taxon>
    </lineage>
</organism>
<evidence type="ECO:0000256" key="14">
    <source>
        <dbReference type="ARBA" id="ARBA00030462"/>
    </source>
</evidence>
<keyword evidence="5" id="KW-0929">Antimicrobial</keyword>
<dbReference type="GO" id="GO:0043129">
    <property type="term" value="P:surfactant homeostasis"/>
    <property type="evidence" value="ECO:0007669"/>
    <property type="project" value="TreeGrafter"/>
</dbReference>
<keyword evidence="11" id="KW-1015">Disulfide bond</keyword>
<dbReference type="OrthoDB" id="9835719at2759"/>
<dbReference type="PANTHER" id="PTHR47015:SF1">
    <property type="entry name" value="BPI FOLD-CONTAINING FAMILY A MEMBER 1"/>
    <property type="match status" value="1"/>
</dbReference>
<dbReference type="GO" id="GO:0061844">
    <property type="term" value="P:antimicrobial humoral immune response mediated by antimicrobial peptide"/>
    <property type="evidence" value="ECO:0007669"/>
    <property type="project" value="TreeGrafter"/>
</dbReference>
<dbReference type="Gene3D" id="3.15.10.10">
    <property type="entry name" value="Bactericidal permeability-increasing protein, domain 1"/>
    <property type="match status" value="1"/>
</dbReference>
<keyword evidence="7 16" id="KW-0732">Signal</keyword>
<keyword evidence="10" id="KW-0446">Lipid-binding</keyword>
<evidence type="ECO:0000256" key="13">
    <source>
        <dbReference type="ARBA" id="ARBA00025926"/>
    </source>
</evidence>
<evidence type="ECO:0000256" key="7">
    <source>
        <dbReference type="ARBA" id="ARBA00022729"/>
    </source>
</evidence>
<evidence type="ECO:0000256" key="2">
    <source>
        <dbReference type="ARBA" id="ARBA00009020"/>
    </source>
</evidence>
<evidence type="ECO:0000256" key="15">
    <source>
        <dbReference type="ARBA" id="ARBA00045411"/>
    </source>
</evidence>
<evidence type="ECO:0000256" key="9">
    <source>
        <dbReference type="ARBA" id="ARBA00023022"/>
    </source>
</evidence>
<dbReference type="InterPro" id="IPR017943">
    <property type="entry name" value="Bactericidal_perm-incr_a/b_dom"/>
</dbReference>
<feature type="chain" id="PRO_5028170095" description="BPI fold-containing family A member 1" evidence="16">
    <location>
        <begin position="20"/>
        <end position="238"/>
    </location>
</feature>
<dbReference type="SUPFAM" id="SSF55394">
    <property type="entry name" value="Bactericidal permeability-increasing protein, BPI"/>
    <property type="match status" value="1"/>
</dbReference>
<evidence type="ECO:0000256" key="16">
    <source>
        <dbReference type="SAM" id="SignalP"/>
    </source>
</evidence>
<feature type="domain" description="Lipid-binding serum glycoprotein N-terminal" evidence="17">
    <location>
        <begin position="59"/>
        <end position="216"/>
    </location>
</feature>
<dbReference type="AlphaFoldDB" id="A0A6P6BSC9"/>
<keyword evidence="12" id="KW-0325">Glycoprotein</keyword>
<evidence type="ECO:0000256" key="3">
    <source>
        <dbReference type="ARBA" id="ARBA00018715"/>
    </source>
</evidence>
<evidence type="ECO:0000256" key="8">
    <source>
        <dbReference type="ARBA" id="ARBA00022859"/>
    </source>
</evidence>
<dbReference type="Proteomes" id="UP000515202">
    <property type="component" value="Unplaced"/>
</dbReference>
<dbReference type="RefSeq" id="XP_023377998.1">
    <property type="nucleotide sequence ID" value="XM_023522230.1"/>
</dbReference>
<evidence type="ECO:0000256" key="6">
    <source>
        <dbReference type="ARBA" id="ARBA00022588"/>
    </source>
</evidence>
<protein>
    <recommendedName>
        <fullName evidence="3">BPI fold-containing family A member 1</fullName>
    </recommendedName>
    <alternativeName>
        <fullName evidence="14">Palate lung and nasal epithelium clone protein</fullName>
    </alternativeName>
</protein>
<evidence type="ECO:0000256" key="12">
    <source>
        <dbReference type="ARBA" id="ARBA00023180"/>
    </source>
</evidence>
<evidence type="ECO:0000256" key="11">
    <source>
        <dbReference type="ARBA" id="ARBA00023157"/>
    </source>
</evidence>
<dbReference type="InterPro" id="IPR017942">
    <property type="entry name" value="Lipid-bd_serum_glycop_N"/>
</dbReference>
<evidence type="ECO:0000259" key="17">
    <source>
        <dbReference type="Pfam" id="PF01273"/>
    </source>
</evidence>
<dbReference type="GO" id="GO:1900229">
    <property type="term" value="P:negative regulation of single-species biofilm formation in or on host organism"/>
    <property type="evidence" value="ECO:0007669"/>
    <property type="project" value="TreeGrafter"/>
</dbReference>
<comment type="function">
    <text evidence="15">Lipid-binding protein which shows high specificity for the surfactant phospholipid dipalmitoylphosphatidylcholine (DPPC). Plays a role in the innate immune responses of the upper airways. Reduces the surface tension in secretions from airway epithelia and inhibits the formation of biofilm by pathogenic Gram-negative bacteria, such as P.aeruginosa and K.pneumoniae. Negatively regulates proteolytic cleavage of SCNN1G, an event that is required for activation of the epithelial sodium channel (ENaC), and thereby contributes to airway surface liquid homeostasis and proper clearance of mucus. Plays a role in the airway inflammatory response after exposure to irritants. May attract macrophages and neutrophils.</text>
</comment>
<dbReference type="GO" id="GO:0019731">
    <property type="term" value="P:antibacterial humoral response"/>
    <property type="evidence" value="ECO:0007669"/>
    <property type="project" value="TreeGrafter"/>
</dbReference>
<comment type="subcellular location">
    <subcellularLocation>
        <location evidence="1">Secreted</location>
    </subcellularLocation>
</comment>
<evidence type="ECO:0000256" key="10">
    <source>
        <dbReference type="ARBA" id="ARBA00023121"/>
    </source>
</evidence>
<dbReference type="InterPro" id="IPR051902">
    <property type="entry name" value="BPI_fold-superfamily_member"/>
</dbReference>
<proteinExistence type="inferred from homology"/>
<reference evidence="19" key="1">
    <citation type="submission" date="2025-08" db="UniProtKB">
        <authorList>
            <consortium name="RefSeq"/>
        </authorList>
    </citation>
    <scope>IDENTIFICATION</scope>
    <source>
        <tissue evidence="19">Kidney</tissue>
    </source>
</reference>
<name>A0A6P6BSC9_PTEVA</name>
<sequence>MFQIGGLIVFCGLLAQLEAQSSSQDLPSSLIPGALASSPTDLVGNFTNALGKGLLSGGLLDSLSGKGSSGGLLGLLEKLTSAIPFLNNIVDLKITNPELLELGLAQSPDGHRLYVNIPLGFVLNLKAPLLGSLLKVSVKLNTTAELLTVKDEEQKVHLAVGDCTHSPGNVKISVLNGYGFLIRMLVDDLTEILNKVIPELVQKQVCPLVNALLSQLDVTLVQGIIDQLIQGLHFTIKI</sequence>
<evidence type="ECO:0000256" key="4">
    <source>
        <dbReference type="ARBA" id="ARBA00022525"/>
    </source>
</evidence>
<dbReference type="GeneID" id="105304330"/>
<dbReference type="PANTHER" id="PTHR47015">
    <property type="entry name" value="BPI FOLD-CONTAINING FAMILY A MEMBER 1"/>
    <property type="match status" value="1"/>
</dbReference>